<evidence type="ECO:0000256" key="5">
    <source>
        <dbReference type="ARBA" id="ARBA00022989"/>
    </source>
</evidence>
<protein>
    <submittedName>
        <fullName evidence="9">Carbohydrate ABC transporter permease</fullName>
    </submittedName>
</protein>
<dbReference type="InterPro" id="IPR035906">
    <property type="entry name" value="MetI-like_sf"/>
</dbReference>
<feature type="domain" description="ABC transmembrane type-1" evidence="8">
    <location>
        <begin position="108"/>
        <end position="298"/>
    </location>
</feature>
<dbReference type="PANTHER" id="PTHR32243">
    <property type="entry name" value="MALTOSE TRANSPORT SYSTEM PERMEASE-RELATED"/>
    <property type="match status" value="1"/>
</dbReference>
<reference evidence="9 10" key="1">
    <citation type="submission" date="2018-06" db="EMBL/GenBank/DDBJ databases">
        <title>Extensive metabolic versatility and redundancy in microbially diverse, dynamic hydrothermal sediments.</title>
        <authorList>
            <person name="Dombrowski N."/>
            <person name="Teske A."/>
            <person name="Baker B.J."/>
        </authorList>
    </citation>
    <scope>NUCLEOTIDE SEQUENCE [LARGE SCALE GENOMIC DNA]</scope>
    <source>
        <strain evidence="9">B3_G15</strain>
    </source>
</reference>
<dbReference type="Pfam" id="PF00528">
    <property type="entry name" value="BPD_transp_1"/>
    <property type="match status" value="1"/>
</dbReference>
<dbReference type="SUPFAM" id="SSF161098">
    <property type="entry name" value="MetI-like"/>
    <property type="match status" value="1"/>
</dbReference>
<feature type="transmembrane region" description="Helical" evidence="7">
    <location>
        <begin position="277"/>
        <end position="298"/>
    </location>
</feature>
<keyword evidence="4 7" id="KW-0812">Transmembrane</keyword>
<feature type="transmembrane region" description="Helical" evidence="7">
    <location>
        <begin position="145"/>
        <end position="165"/>
    </location>
</feature>
<evidence type="ECO:0000256" key="2">
    <source>
        <dbReference type="ARBA" id="ARBA00022448"/>
    </source>
</evidence>
<evidence type="ECO:0000259" key="8">
    <source>
        <dbReference type="PROSITE" id="PS50928"/>
    </source>
</evidence>
<dbReference type="PANTHER" id="PTHR32243:SF52">
    <property type="entry name" value="ABC TRANSPORTER PERMEASE PROTEIN"/>
    <property type="match status" value="1"/>
</dbReference>
<sequence>MPVPMIGKRRLIHRIIIGIILIVTVIYLIPIYWVISTSFKPWQYVTAVPPKIFFKPEITNYVKLFTKRSLVRNKAELEELRAKAKWWQKGVLDLGQKIIGISPFPGRLLNSVISAVFSTILAVGLGTLTAYGFSRFKFKGENDWLFFILSTRMLPPVVVTIPLFLMYRFFGLNDTRVGLILLYTTFNVSFATWVMKGFIDEIPTEYEEAAMVDGYTRFEAFRKVVLPQAATGIAATAVFCFIFAWNEYVFALIMTTRKAQTAPPFIPSQLGIGMVDWGVIAAGASIFLIPVAVFTFVLRKHLLRGVTFGA</sequence>
<comment type="caution">
    <text evidence="9">The sequence shown here is derived from an EMBL/GenBank/DDBJ whole genome shotgun (WGS) entry which is preliminary data.</text>
</comment>
<feature type="transmembrane region" description="Helical" evidence="7">
    <location>
        <begin position="224"/>
        <end position="245"/>
    </location>
</feature>
<gene>
    <name evidence="9" type="ORF">DRJ04_08490</name>
</gene>
<keyword evidence="3" id="KW-1003">Cell membrane</keyword>
<keyword evidence="5 7" id="KW-1133">Transmembrane helix</keyword>
<comment type="similarity">
    <text evidence="7">Belongs to the binding-protein-dependent transport system permease family.</text>
</comment>
<keyword evidence="6 7" id="KW-0472">Membrane</keyword>
<feature type="non-terminal residue" evidence="9">
    <location>
        <position position="310"/>
    </location>
</feature>
<dbReference type="GO" id="GO:0055085">
    <property type="term" value="P:transmembrane transport"/>
    <property type="evidence" value="ECO:0007669"/>
    <property type="project" value="InterPro"/>
</dbReference>
<dbReference type="EMBL" id="QMQA01000275">
    <property type="protein sequence ID" value="RLE11199.1"/>
    <property type="molecule type" value="Genomic_DNA"/>
</dbReference>
<evidence type="ECO:0000256" key="3">
    <source>
        <dbReference type="ARBA" id="ARBA00022475"/>
    </source>
</evidence>
<evidence type="ECO:0000256" key="1">
    <source>
        <dbReference type="ARBA" id="ARBA00004651"/>
    </source>
</evidence>
<dbReference type="AlphaFoldDB" id="A0A662DAP9"/>
<evidence type="ECO:0000256" key="6">
    <source>
        <dbReference type="ARBA" id="ARBA00023136"/>
    </source>
</evidence>
<dbReference type="GO" id="GO:0005886">
    <property type="term" value="C:plasma membrane"/>
    <property type="evidence" value="ECO:0007669"/>
    <property type="project" value="UniProtKB-SubCell"/>
</dbReference>
<feature type="transmembrane region" description="Helical" evidence="7">
    <location>
        <begin position="12"/>
        <end position="35"/>
    </location>
</feature>
<feature type="transmembrane region" description="Helical" evidence="7">
    <location>
        <begin position="177"/>
        <end position="195"/>
    </location>
</feature>
<dbReference type="InterPro" id="IPR050901">
    <property type="entry name" value="BP-dep_ABC_trans_perm"/>
</dbReference>
<accession>A0A662DAP9</accession>
<feature type="transmembrane region" description="Helical" evidence="7">
    <location>
        <begin position="112"/>
        <end position="133"/>
    </location>
</feature>
<evidence type="ECO:0000313" key="10">
    <source>
        <dbReference type="Proteomes" id="UP000280417"/>
    </source>
</evidence>
<comment type="subcellular location">
    <subcellularLocation>
        <location evidence="1 7">Cell membrane</location>
        <topology evidence="1 7">Multi-pass membrane protein</topology>
    </subcellularLocation>
</comment>
<keyword evidence="2 7" id="KW-0813">Transport</keyword>
<organism evidence="9 10">
    <name type="scientific">Aerophobetes bacterium</name>
    <dbReference type="NCBI Taxonomy" id="2030807"/>
    <lineage>
        <taxon>Bacteria</taxon>
        <taxon>Candidatus Aerophobota</taxon>
    </lineage>
</organism>
<evidence type="ECO:0000313" key="9">
    <source>
        <dbReference type="EMBL" id="RLE11199.1"/>
    </source>
</evidence>
<dbReference type="Proteomes" id="UP000280417">
    <property type="component" value="Unassembled WGS sequence"/>
</dbReference>
<dbReference type="Gene3D" id="1.10.3720.10">
    <property type="entry name" value="MetI-like"/>
    <property type="match status" value="1"/>
</dbReference>
<dbReference type="CDD" id="cd06261">
    <property type="entry name" value="TM_PBP2"/>
    <property type="match status" value="1"/>
</dbReference>
<evidence type="ECO:0000256" key="7">
    <source>
        <dbReference type="RuleBase" id="RU363032"/>
    </source>
</evidence>
<dbReference type="PROSITE" id="PS50928">
    <property type="entry name" value="ABC_TM1"/>
    <property type="match status" value="1"/>
</dbReference>
<evidence type="ECO:0000256" key="4">
    <source>
        <dbReference type="ARBA" id="ARBA00022692"/>
    </source>
</evidence>
<proteinExistence type="inferred from homology"/>
<dbReference type="InterPro" id="IPR000515">
    <property type="entry name" value="MetI-like"/>
</dbReference>
<name>A0A662DAP9_UNCAE</name>